<evidence type="ECO:0000259" key="3">
    <source>
        <dbReference type="Pfam" id="PF25547"/>
    </source>
</evidence>
<feature type="transmembrane region" description="Helical" evidence="2">
    <location>
        <begin position="1160"/>
        <end position="1178"/>
    </location>
</feature>
<dbReference type="RefSeq" id="WP_132406370.1">
    <property type="nucleotide sequence ID" value="NZ_SMKA01000045.1"/>
</dbReference>
<feature type="compositionally biased region" description="Pro residues" evidence="1">
    <location>
        <begin position="1469"/>
        <end position="1486"/>
    </location>
</feature>
<feature type="region of interest" description="Disordered" evidence="1">
    <location>
        <begin position="807"/>
        <end position="896"/>
    </location>
</feature>
<dbReference type="EMBL" id="SMKA01000045">
    <property type="protein sequence ID" value="TDC30464.1"/>
    <property type="molecule type" value="Genomic_DNA"/>
</dbReference>
<feature type="compositionally biased region" description="Low complexity" evidence="1">
    <location>
        <begin position="486"/>
        <end position="582"/>
    </location>
</feature>
<dbReference type="Pfam" id="PF25547">
    <property type="entry name" value="WXG100_2"/>
    <property type="match status" value="1"/>
</dbReference>
<evidence type="ECO:0000313" key="5">
    <source>
        <dbReference type="Proteomes" id="UP000295075"/>
    </source>
</evidence>
<keyword evidence="5" id="KW-1185">Reference proteome</keyword>
<dbReference type="OrthoDB" id="3805130at2"/>
<keyword evidence="2" id="KW-1133">Transmembrane helix</keyword>
<gene>
    <name evidence="4" type="ORF">E1261_13345</name>
</gene>
<protein>
    <recommendedName>
        <fullName evidence="3">Outer membrane channel protein CpnT-like N-terminal domain-containing protein</fullName>
    </recommendedName>
</protein>
<organism evidence="4 5">
    <name type="scientific">Kribbella albertanoniae</name>
    <dbReference type="NCBI Taxonomy" id="1266829"/>
    <lineage>
        <taxon>Bacteria</taxon>
        <taxon>Bacillati</taxon>
        <taxon>Actinomycetota</taxon>
        <taxon>Actinomycetes</taxon>
        <taxon>Propionibacteriales</taxon>
        <taxon>Kribbellaceae</taxon>
        <taxon>Kribbella</taxon>
    </lineage>
</organism>
<keyword evidence="2" id="KW-0812">Transmembrane</keyword>
<name>A0A4R4Q5R3_9ACTN</name>
<feature type="domain" description="Outer membrane channel protein CpnT-like N-terminal" evidence="3">
    <location>
        <begin position="28"/>
        <end position="167"/>
    </location>
</feature>
<evidence type="ECO:0000256" key="1">
    <source>
        <dbReference type="SAM" id="MobiDB-lite"/>
    </source>
</evidence>
<keyword evidence="2" id="KW-0472">Membrane</keyword>
<reference evidence="4 5" key="1">
    <citation type="submission" date="2019-03" db="EMBL/GenBank/DDBJ databases">
        <title>Draft genome sequences of novel Actinobacteria.</title>
        <authorList>
            <person name="Sahin N."/>
            <person name="Ay H."/>
            <person name="Saygin H."/>
        </authorList>
    </citation>
    <scope>NUCLEOTIDE SEQUENCE [LARGE SCALE GENOMIC DNA]</scope>
    <source>
        <strain evidence="4 5">JCM 30547</strain>
    </source>
</reference>
<feature type="region of interest" description="Disordered" evidence="1">
    <location>
        <begin position="393"/>
        <end position="611"/>
    </location>
</feature>
<feature type="compositionally biased region" description="Basic and acidic residues" evidence="1">
    <location>
        <begin position="632"/>
        <end position="647"/>
    </location>
</feature>
<sequence>MPVAPPPNDEYGFWPLVQSLVAGAEAAWDGISSAAAYVFAFPDADEDALREVLAVAWDDLSKLATDIGTAAGDQLPITAVSWPDYAGGSFGSTLGKFAGTDAGGAKATADAAHQIADMVRKYAAEVKYTKDQIVWEVAVNLGFYAATFAGGPAGWAAGAAARWLISRGTARAVSTLLERLALKAAASTFPRVLGAPLTLKTLGKELGAGMIKEAADELLATIPPLIHNNMLNTDFGRDQILQAGIGGGLGDPVSRVVRRVARPITNTVGRGLDRVPAPNFVRNQANTFVNSFGINAISSPISSNMANNIVAGNWAGLVDGRGYLNAIGDNWLSSGAHGTLRANGVEASRVGSQIATVGLQNHFGGSTTTALTPQVDPAGAGAVAPGNANSVAHGNASVVNTSGGHTNSTSTGQAADLHHQQAPTQARTDAADAMVARPPQAAVTHHDNGMSIRPGDTDGNQVQDPTLDGVQDQSNLVAPPPISTIAPGHGTPAPATPVHTAPTAAANAVPTAHTSTSTQTIANPTATAPTNSVAPTTSGAGPAGTPQNGTAQTATAQTAGAQASSASAPPAAAQGASAQSGPPQGGAAQGGALQAGSRVGDEQSDGEVDNGIQLTGHAQTDQLVAEANGPRTVDEAPAGRDGTKDPNDNDPPAPPPRHEPGVRPGGAFHPHAHGTPDLFSAGAARSNQDVIDNGGGLDRTAATVAEAAEAGGIDLSDVEIVIVTEADEIRYLDYNGASACTPPELGGRQIRLGPASFADRATLVATLAHEKTHVDQLRSGADVGTDTINDLENEAYASEAPALERMQAHDADQVHDRDDVRSPRPGRDPGPGPVAERGDPGPDDASRGGYGPDGPSAGRGTPLFRRIGPGSTDGDPGDRSGGRGGPVGGDGSRRSGLTPPLVIQGVAKSLLWFSGTGRLLANWEMVQRQIHAAFGDQRVLDAAGIKSVDRVAGSHDTYVVTPAEGTPFTVIVRAAAVADGHPGEFVVRADGSGPATLTVSDRAKDTVVPRTVANLLHQLANAGRPAEPALLRPDSDAKQGTVALSREDGGRLAEARLLAKKLEDTRAIRAVRRQNIQTEIRALIEHLGLAHGQEQAKWRRSELAADGPLIDKLSRGWTAGDKRARLRVFVAKEMLITGLPGAAGAVGLAVIDSVGTGLQLGVPAVAVALLSGVAARWLDRHKSAAKSAESAARLRLIEQGTPGVLSALEGSAAPPVEPPAASKFVTAKWKYRARHWGPSIAGVAIASALAGGVPLVPALFFAANAAIRPLIDRFTDGRRKSAEQQRFEAWLARVAADPARYENELIAFLDSIGGRLDAATTALARRAGETGGLDYGALARTELSDQLPALSKRAVPSKPDPTEAGSSALAGHLSAYVESLMFGLVNSLAAGLAAAGVSTVIERRTENATDQLTQHNHQVVESAESHALFEAFKDQAAKLVALAELVERLAADPASPRLVDRILDRFRAAPPPAQPTVPGPPVPRAGPDPAAEPRRTQPFWVQSLMAVPPLVTLGVATVLDRIVGLGDVTVVATLLAAAASFVSAPFARWVGDVVDARHGRHATAINLDRAVGPQELADKLGVLMFLGQLQQRALEAQAEALRPGTATSTPLDVVRAFDRMFRIRPTAADFTSRVRAAVRAARLTIMPVAGESRQERAERHVKLDQIEQAADRVDEAIESLQRNDPGAKAVLRAARAGLMSAIQAHTAEVGDGRGRLPDLASVDPATGQRTPIDPVLRARAAVSEANRRMLAEPNTTPYRLQRVIALARVQAAVETLARELARGDRVRVKLAFADLTSRANALKLLQRRAGVAGDPTILGAELAEQVKAFLRRPSGNAEALGDFVADGPLQDHAELLDRVLRALRSGGLARFADLESIDVFDGEAIIEVTTRDGDRIVIRFEVGPVADGHPAEYHLTGDAEDVVVRVSDRIKADDVTRALVHELREVGKRGSPDQAFTPHEQGRIGELHHLDEELQVAEHFGGRDPVRRRLFQQKMQELIENLQLTDPGRLDQLDAATREVVERNSPHLLLPYEGPVNLSEEQIRDHVIPRHGYGTAPEATKFRRGFDFGQLPALAEEVVRRAPVPTKYDPVTGAYAHEYDFGPEARIGASGTGKVRVWMTPDGTVGTIHPRNSQQ</sequence>
<feature type="compositionally biased region" description="Low complexity" evidence="1">
    <location>
        <begin position="400"/>
        <end position="412"/>
    </location>
</feature>
<feature type="transmembrane region" description="Helical" evidence="2">
    <location>
        <begin position="1240"/>
        <end position="1263"/>
    </location>
</feature>
<dbReference type="Proteomes" id="UP000295075">
    <property type="component" value="Unassembled WGS sequence"/>
</dbReference>
<evidence type="ECO:0000256" key="2">
    <source>
        <dbReference type="SAM" id="Phobius"/>
    </source>
</evidence>
<feature type="region of interest" description="Disordered" evidence="1">
    <location>
        <begin position="1469"/>
        <end position="1494"/>
    </location>
</feature>
<feature type="compositionally biased region" description="Basic and acidic residues" evidence="1">
    <location>
        <begin position="836"/>
        <end position="846"/>
    </location>
</feature>
<feature type="region of interest" description="Disordered" evidence="1">
    <location>
        <begin position="626"/>
        <end position="680"/>
    </location>
</feature>
<proteinExistence type="predicted"/>
<dbReference type="InterPro" id="IPR057746">
    <property type="entry name" value="CpnT-like_N"/>
</dbReference>
<comment type="caution">
    <text evidence="4">The sequence shown here is derived from an EMBL/GenBank/DDBJ whole genome shotgun (WGS) entry which is preliminary data.</text>
</comment>
<feature type="compositionally biased region" description="Basic and acidic residues" evidence="1">
    <location>
        <begin position="807"/>
        <end position="827"/>
    </location>
</feature>
<accession>A0A4R4Q5R3</accession>
<evidence type="ECO:0000313" key="4">
    <source>
        <dbReference type="EMBL" id="TDC30464.1"/>
    </source>
</evidence>